<feature type="transmembrane region" description="Helical" evidence="6">
    <location>
        <begin position="481"/>
        <end position="501"/>
    </location>
</feature>
<feature type="transmembrane region" description="Helical" evidence="6">
    <location>
        <begin position="383"/>
        <end position="403"/>
    </location>
</feature>
<comment type="subcellular location">
    <subcellularLocation>
        <location evidence="1">Cell membrane</location>
        <topology evidence="1">Multi-pass membrane protein</topology>
    </subcellularLocation>
</comment>
<reference evidence="7" key="1">
    <citation type="submission" date="2018-08" db="EMBL/GenBank/DDBJ databases">
        <title>Murine metabolic-syndrome-specific gut microbial biobank.</title>
        <authorList>
            <person name="Liu C."/>
        </authorList>
    </citation>
    <scope>NUCLEOTIDE SEQUENCE [LARGE SCALE GENOMIC DNA]</scope>
    <source>
        <strain evidence="7">Z82</strain>
    </source>
</reference>
<feature type="transmembrane region" description="Helical" evidence="6">
    <location>
        <begin position="126"/>
        <end position="150"/>
    </location>
</feature>
<evidence type="ECO:0000256" key="5">
    <source>
        <dbReference type="ARBA" id="ARBA00023136"/>
    </source>
</evidence>
<dbReference type="InterPro" id="IPR018385">
    <property type="entry name" value="C4_dicarb_anaerob_car-like"/>
</dbReference>
<protein>
    <submittedName>
        <fullName evidence="7">YfcC family protein</fullName>
    </submittedName>
</protein>
<accession>A0A7C9JE72</accession>
<dbReference type="PANTHER" id="PTHR43652:SF6">
    <property type="entry name" value="ARGININE REPRESSOR"/>
    <property type="match status" value="1"/>
</dbReference>
<feature type="transmembrane region" description="Helical" evidence="6">
    <location>
        <begin position="62"/>
        <end position="80"/>
    </location>
</feature>
<evidence type="ECO:0000256" key="6">
    <source>
        <dbReference type="SAM" id="Phobius"/>
    </source>
</evidence>
<organism evidence="7">
    <name type="scientific">Muribaculaceae bacterium Z82</name>
    <dbReference type="NCBI Taxonomy" id="2304548"/>
    <lineage>
        <taxon>Bacteria</taxon>
        <taxon>Pseudomonadati</taxon>
        <taxon>Bacteroidota</taxon>
        <taxon>Bacteroidia</taxon>
        <taxon>Bacteroidales</taxon>
        <taxon>Muribaculaceae</taxon>
    </lineage>
</organism>
<dbReference type="AlphaFoldDB" id="A0A7C9JE72"/>
<feature type="transmembrane region" description="Helical" evidence="6">
    <location>
        <begin position="423"/>
        <end position="444"/>
    </location>
</feature>
<comment type="caution">
    <text evidence="7">The sequence shown here is derived from an EMBL/GenBank/DDBJ whole genome shotgun (WGS) entry which is preliminary data.</text>
</comment>
<feature type="transmembrane region" description="Helical" evidence="6">
    <location>
        <begin position="513"/>
        <end position="534"/>
    </location>
</feature>
<feature type="transmembrane region" description="Helical" evidence="6">
    <location>
        <begin position="258"/>
        <end position="277"/>
    </location>
</feature>
<evidence type="ECO:0000256" key="4">
    <source>
        <dbReference type="ARBA" id="ARBA00022989"/>
    </source>
</evidence>
<gene>
    <name evidence="7" type="ORF">D1639_04345</name>
</gene>
<keyword evidence="5 6" id="KW-0472">Membrane</keyword>
<feature type="transmembrane region" description="Helical" evidence="6">
    <location>
        <begin position="101"/>
        <end position="120"/>
    </location>
</feature>
<sequence>MTEKEKAKSRKRKALSSFSILLIILIVLAIITVIMGASGVEGVTGATLADVTTAPVRGFTDALPVCLFVLILGGFLGITAETGALDAGIAALVRKLHGNELLLIPILMFLFSICGTTYGMCEETVPFYLLLAATMVAAGFDSMVGAATVLLGAGTGVLGSTVNPFAVGAAVDALSTSGIAINQATIIGLGCVLWLITLAISIWFVMRYAKKVKADKGSTILSLQEQETMNAEFGGAEKDTEEAEANPNKKMLTGRQKGVLAVFAVTFVIMIIGFIPWEDLGVDAFNAGAQYEEVVAPVDATEIEGAWADATDGAELMIDGSVTGESVAEEQVSQGWSAFLCGLPLGQWYFDEASTWFLLMTFVIGIVGGLSESRFVKAFINGAADMMSVVLIIALARSITVLMGTTGLDMWILTNAANALEGMSAIIFAPLSFLLYVLLSFLIPSSSGMATVSMPIMGPLAAGLGFSPDVMIMIYSAGNGLVNLFTPTSGAIMGGLAIARIEYSTWLKFGSKLFVILGVVCIVVLTVAMVLIPYTGPAPTMG</sequence>
<evidence type="ECO:0000256" key="2">
    <source>
        <dbReference type="ARBA" id="ARBA00022475"/>
    </source>
</evidence>
<evidence type="ECO:0000256" key="3">
    <source>
        <dbReference type="ARBA" id="ARBA00022692"/>
    </source>
</evidence>
<name>A0A7C9JE72_9BACT</name>
<evidence type="ECO:0000313" key="7">
    <source>
        <dbReference type="EMBL" id="NBI34274.1"/>
    </source>
</evidence>
<feature type="transmembrane region" description="Helical" evidence="6">
    <location>
        <begin position="187"/>
        <end position="206"/>
    </location>
</feature>
<dbReference type="InterPro" id="IPR051679">
    <property type="entry name" value="DASS-Related_Transporters"/>
</dbReference>
<keyword evidence="3 6" id="KW-0812">Transmembrane</keyword>
<keyword evidence="2" id="KW-1003">Cell membrane</keyword>
<feature type="transmembrane region" description="Helical" evidence="6">
    <location>
        <begin position="20"/>
        <end position="40"/>
    </location>
</feature>
<dbReference type="EMBL" id="QWKH01000020">
    <property type="protein sequence ID" value="NBI34274.1"/>
    <property type="molecule type" value="Genomic_DNA"/>
</dbReference>
<proteinExistence type="predicted"/>
<feature type="transmembrane region" description="Helical" evidence="6">
    <location>
        <begin position="353"/>
        <end position="371"/>
    </location>
</feature>
<evidence type="ECO:0000256" key="1">
    <source>
        <dbReference type="ARBA" id="ARBA00004651"/>
    </source>
</evidence>
<feature type="transmembrane region" description="Helical" evidence="6">
    <location>
        <begin position="456"/>
        <end position="475"/>
    </location>
</feature>
<dbReference type="Pfam" id="PF03606">
    <property type="entry name" value="DcuC"/>
    <property type="match status" value="1"/>
</dbReference>
<keyword evidence="4 6" id="KW-1133">Transmembrane helix</keyword>
<dbReference type="PANTHER" id="PTHR43652">
    <property type="entry name" value="BASIC AMINO ACID ANTIPORTER YFCC-RELATED"/>
    <property type="match status" value="1"/>
</dbReference>
<dbReference type="GO" id="GO:0005886">
    <property type="term" value="C:plasma membrane"/>
    <property type="evidence" value="ECO:0007669"/>
    <property type="project" value="UniProtKB-SubCell"/>
</dbReference>